<keyword evidence="1" id="KW-0560">Oxidoreductase</keyword>
<evidence type="ECO:0000256" key="1">
    <source>
        <dbReference type="ARBA" id="ARBA00023002"/>
    </source>
</evidence>
<evidence type="ECO:0000313" key="6">
    <source>
        <dbReference type="Proteomes" id="UP000054821"/>
    </source>
</evidence>
<dbReference type="RefSeq" id="XP_018662488.1">
    <property type="nucleotide sequence ID" value="XM_018804373.1"/>
</dbReference>
<dbReference type="Proteomes" id="UP000236546">
    <property type="component" value="Unassembled WGS sequence"/>
</dbReference>
<dbReference type="InterPro" id="IPR001509">
    <property type="entry name" value="Epimerase_deHydtase"/>
</dbReference>
<evidence type="ECO:0000313" key="4">
    <source>
        <dbReference type="EMBL" id="PNP48644.1"/>
    </source>
</evidence>
<dbReference type="PANTHER" id="PTHR10366">
    <property type="entry name" value="NAD DEPENDENT EPIMERASE/DEHYDRATASE"/>
    <property type="match status" value="1"/>
</dbReference>
<dbReference type="Proteomes" id="UP000054821">
    <property type="component" value="Unassembled WGS sequence"/>
</dbReference>
<dbReference type="SUPFAM" id="SSF51735">
    <property type="entry name" value="NAD(P)-binding Rossmann-fold domains"/>
    <property type="match status" value="1"/>
</dbReference>
<dbReference type="EMBL" id="JPDN02000024">
    <property type="protein sequence ID" value="PON24183.1"/>
    <property type="molecule type" value="Genomic_DNA"/>
</dbReference>
<dbReference type="InterPro" id="IPR036291">
    <property type="entry name" value="NAD(P)-bd_dom_sf"/>
</dbReference>
<feature type="domain" description="NAD-dependent epimerase/dehydratase" evidence="3">
    <location>
        <begin position="3"/>
        <end position="259"/>
    </location>
</feature>
<dbReference type="OrthoDB" id="2735536at2759"/>
<organism evidence="4 7">
    <name type="scientific">Trichoderma gamsii</name>
    <dbReference type="NCBI Taxonomy" id="398673"/>
    <lineage>
        <taxon>Eukaryota</taxon>
        <taxon>Fungi</taxon>
        <taxon>Dikarya</taxon>
        <taxon>Ascomycota</taxon>
        <taxon>Pezizomycotina</taxon>
        <taxon>Sordariomycetes</taxon>
        <taxon>Hypocreomycetidae</taxon>
        <taxon>Hypocreales</taxon>
        <taxon>Hypocreaceae</taxon>
        <taxon>Trichoderma</taxon>
    </lineage>
</organism>
<reference evidence="4 7" key="2">
    <citation type="submission" date="2017-02" db="EMBL/GenBank/DDBJ databases">
        <title>Genomes of Trichoderma spp. with biocontrol activity.</title>
        <authorList>
            <person name="Gardiner D."/>
            <person name="Kazan K."/>
            <person name="Vos C."/>
            <person name="Harvey P."/>
        </authorList>
    </citation>
    <scope>NUCLEOTIDE SEQUENCE [LARGE SCALE GENOMIC DNA]</scope>
    <source>
        <strain evidence="4 7">A5MH</strain>
    </source>
</reference>
<dbReference type="GO" id="GO:0016616">
    <property type="term" value="F:oxidoreductase activity, acting on the CH-OH group of donors, NAD or NADP as acceptor"/>
    <property type="evidence" value="ECO:0007669"/>
    <property type="project" value="TreeGrafter"/>
</dbReference>
<dbReference type="Pfam" id="PF01370">
    <property type="entry name" value="Epimerase"/>
    <property type="match status" value="1"/>
</dbReference>
<comment type="caution">
    <text evidence="4">The sequence shown here is derived from an EMBL/GenBank/DDBJ whole genome shotgun (WGS) entry which is preliminary data.</text>
</comment>
<evidence type="ECO:0000256" key="2">
    <source>
        <dbReference type="ARBA" id="ARBA00023445"/>
    </source>
</evidence>
<dbReference type="GeneID" id="29984456"/>
<comment type="similarity">
    <text evidence="2">Belongs to the NAD(P)-dependent epimerase/dehydratase family. Dihydroflavonol-4-reductase subfamily.</text>
</comment>
<proteinExistence type="inferred from homology"/>
<accession>A0A0W7VSQ9</accession>
<dbReference type="STRING" id="398673.A0A0W7VSQ9"/>
<reference evidence="5 6" key="1">
    <citation type="journal article" date="2016" name="Genome Announc.">
        <title>Draft Whole-Genome Sequence of Trichoderma gamsii T6085, a Promising Biocontrol Agent of Fusarium Head Blight on Wheat.</title>
        <authorList>
            <person name="Baroncelli R."/>
            <person name="Zapparata A."/>
            <person name="Piaggeschi G."/>
            <person name="Sarrocco S."/>
            <person name="Vannacci G."/>
        </authorList>
    </citation>
    <scope>NUCLEOTIDE SEQUENCE [LARGE SCALE GENOMIC DNA]</scope>
    <source>
        <strain evidence="5 6">T6085</strain>
    </source>
</reference>
<reference evidence="5" key="3">
    <citation type="submission" date="2017-08" db="EMBL/GenBank/DDBJ databases">
        <title>Trichoderma gamsii strain T6085, whole genome shotgun sequencing project.</title>
        <authorList>
            <person name="Baroncelli R."/>
        </authorList>
    </citation>
    <scope>NUCLEOTIDE SEQUENCE</scope>
    <source>
        <strain evidence="5">T6085</strain>
    </source>
</reference>
<dbReference type="InterPro" id="IPR050425">
    <property type="entry name" value="NAD(P)_dehydrat-like"/>
</dbReference>
<dbReference type="PANTHER" id="PTHR10366:SF564">
    <property type="entry name" value="STEROL-4-ALPHA-CARBOXYLATE 3-DEHYDROGENASE, DECARBOXYLATING"/>
    <property type="match status" value="1"/>
</dbReference>
<dbReference type="AlphaFoldDB" id="A0A0W7VSQ9"/>
<dbReference type="EMBL" id="MTYH01000003">
    <property type="protein sequence ID" value="PNP48644.1"/>
    <property type="molecule type" value="Genomic_DNA"/>
</dbReference>
<gene>
    <name evidence="5" type="ORF">TGAM01_v206871</name>
    <name evidence="4" type="ORF">TGAMA5MH_00335</name>
</gene>
<evidence type="ECO:0000313" key="5">
    <source>
        <dbReference type="EMBL" id="PON24183.1"/>
    </source>
</evidence>
<sequence>MVILITGSTGYLGGQLVKEAFARGHSVRAVVRSEASFKKLAEQFPEFAPKLSYVIATDITKPESYEGAFEDVVGVIHAASPFNLQPKDNEEDLLKPAIRGSVAILDAALHHGKDVKRVVITSSHASVADVTKGKRAGYVYNEKDWNPITYEQAADPATDGVTAYCASKALAERAVWEWADKHKGAHFDVVTITPPWIFGPYATELTSTANLSESVRLIYNLLGAKEVPEFDFGGYADVREVSAAHLLALEVPSAGGQRFWVGQSLRWQTVVDIAREEFPELKTRLPEGKPGWIEDAYGVDGSKAEKILGLKYLTLRETIRDTFTQLLAAERAEAAS</sequence>
<dbReference type="Gene3D" id="3.40.50.720">
    <property type="entry name" value="NAD(P)-binding Rossmann-like Domain"/>
    <property type="match status" value="1"/>
</dbReference>
<keyword evidence="6" id="KW-1185">Reference proteome</keyword>
<protein>
    <submittedName>
        <fullName evidence="5">NAD dependent epimerase/dehydratase</fullName>
    </submittedName>
</protein>
<evidence type="ECO:0000259" key="3">
    <source>
        <dbReference type="Pfam" id="PF01370"/>
    </source>
</evidence>
<name>A0A0W7VSQ9_9HYPO</name>
<evidence type="ECO:0000313" key="7">
    <source>
        <dbReference type="Proteomes" id="UP000236546"/>
    </source>
</evidence>